<dbReference type="SUPFAM" id="SSF48403">
    <property type="entry name" value="Ankyrin repeat"/>
    <property type="match status" value="3"/>
</dbReference>
<dbReference type="PANTHER" id="PTHR24198">
    <property type="entry name" value="ANKYRIN REPEAT AND PROTEIN KINASE DOMAIN-CONTAINING PROTEIN"/>
    <property type="match status" value="1"/>
</dbReference>
<evidence type="ECO:0000313" key="3">
    <source>
        <dbReference type="EMBL" id="KAK8871467.1"/>
    </source>
</evidence>
<dbReference type="Pfam" id="PF12796">
    <property type="entry name" value="Ank_2"/>
    <property type="match status" value="1"/>
</dbReference>
<organism evidence="3 4">
    <name type="scientific">Tritrichomonas musculus</name>
    <dbReference type="NCBI Taxonomy" id="1915356"/>
    <lineage>
        <taxon>Eukaryota</taxon>
        <taxon>Metamonada</taxon>
        <taxon>Parabasalia</taxon>
        <taxon>Tritrichomonadida</taxon>
        <taxon>Tritrichomonadidae</taxon>
        <taxon>Tritrichomonas</taxon>
    </lineage>
</organism>
<evidence type="ECO:0000256" key="1">
    <source>
        <dbReference type="ARBA" id="ARBA00022737"/>
    </source>
</evidence>
<dbReference type="SMART" id="SM00248">
    <property type="entry name" value="ANK"/>
    <property type="match status" value="10"/>
</dbReference>
<sequence>MDYIYFTQYSKDFLGKNRLTNGYSIFMNEYFIMDFESSPIMKSYRDFPKDLKITVGSKTFTVMKFVYDNIRKIKNQPTSPEGVILNVDNESIFSLIIDLINGRIVCLSYKESLLFRVISKDLGFYPIYNCLCEHNEETSINLIISPLSLITNLKNQPKNFTINTKNNSYKCSKIAAAVSKVIMAAIKADNSIDSYFYDFDDDNNEFQIICQYLNFEEIEIVPENIEILNKMASDLKLEELEKVTVMVADHQKRFEQVLIENQDKIDSVDELFEMLVSKDVNEGVDFVVGSGWMATDELQKEMFGSIISLVYSSPKLMVKMAKFVALLFERIESIKENSEDKNFAEIDLKLLKNFFLRRVIDSAEDSHNGPFIYELIKLNFIKLRKDSNKADQEVYKSHDKDSKDDDCEVSNLVSDDFCDDDSDLLTRCVKYQFTAIWILPELDEIVQNLQNYFNCLKEPEFYPVSQFLGSDYRQNDWEKLRQFRDDKQSTSQISIALANDDIDEFQKLLYLPQAEQSISRPTVQRGWLSPFKLAAGMRNVSKQSNEKSDKNDLINGTVPYFEFDLYSDVSYINYAAFHGSIQCFKFLLMNGAKVTNFTFDAAIEGGNIEIVRITEQKLNELGDDSYYNGKIEVNKRGRIVESKPLQSHSFSHYCDDMINNRNGLERAIYKHNNDIFDWIFENKKIKRSELNNLLLIASLCNNLHVVSLILSEKPSISNLKACKSFLKSVNNAASLGFALLVKILIQAFGEENFKDYSNQFDSFDNDNVTLNSYEKTYVFDNVEIFKMTYFKEKDFQLLFNLCKCNSLSIFKFCYDESCNKKFSEFLINFSIKNNNEAIFNFLFNQINQDEDDIQQEILLKKLLKNTVKCNCLPIFRRILTICKPFKKLMKTMTKCLIIAAKNGYENIFQYILNWIKTNSDSIENDHKYFVNEISKNLFEIFQSGSLTIIKSIIHFIDNESYIKMMMFDLLVKESNKMVVFDSTDSNRFNRMTYTKSSNYGQRIKSIFSIKKVTEFLICYTDKVIPEFLFAATKVGNIEAVKAIVKKNSSYDFLNQVFSASGNALSIACSNDFTEIAKFLLNSCPEIDPTFSYPSNAKYVSPLIISVSRQNFELVQAIIQFCQSKEKSFNSPTKEKVKENPFVKEIQVAISTLCKERSEINLRKFEEIVSYLLTIEGIDINEIYCGDDPFLYFISDDNFIGVFNLVLSLPNVNPNIYEYRMKETPLIKSIREGQNKIVLALLNHKDIDINVESFSHLTALLIAVFKNNLNVVDLLVNNPKLKVENNLNYSACLYYAIKSKSIEIVKLLLKRTECNVNEIIPFSYINILNEEKLDRFNRHNFILNPRNNHNNNNNNNNPIQKRIDSNISILENESKYHSVSIIQAAAASENLEIVNDVVNHPRFVPQKSTLILAIFESVKNNNSEIFDLLMSLYMQINGDFDVLNFFDLSFNSIVVIASSSNNIDFINLIPEFIKSKGKQFSSFYENQLAFIVAPSIEMMNLIIETLPGVDLSLPLEDGSNYLTALIDFYLNPLNSVEKDNENRYMNPDADHFVGLENIVIEKVEFILAHSNLKITTKDKNGFSFITKATSRAHCVHYLKMASLIYSRFTPQNDDIKESFLIDEETRMNPLHLISSNLQLLSFYSNNKVSSRLPNNSTNNNFYECEDDFDVLVNLIIIENFSNVVVVDECFNFRKIFEKNSSIFNNNRLNYIDNDLNSVDILNQTPIIKAILNMNVFFANFLFSECNVKIDVVDVFENTFVDYLLMVVEHFLDSFQRIARMNPSIDYRVIIEKRKKKEKITEIENERELCSLIFGDLLKYFSNDNPSCNLMESNLIVTIIIKLSAYLVKPKK</sequence>
<dbReference type="Proteomes" id="UP001470230">
    <property type="component" value="Unassembled WGS sequence"/>
</dbReference>
<reference evidence="3 4" key="1">
    <citation type="submission" date="2024-04" db="EMBL/GenBank/DDBJ databases">
        <title>Tritrichomonas musculus Genome.</title>
        <authorList>
            <person name="Alves-Ferreira E."/>
            <person name="Grigg M."/>
            <person name="Lorenzi H."/>
            <person name="Galac M."/>
        </authorList>
    </citation>
    <scope>NUCLEOTIDE SEQUENCE [LARGE SCALE GENOMIC DNA]</scope>
    <source>
        <strain evidence="3 4">EAF2021</strain>
    </source>
</reference>
<evidence type="ECO:0000313" key="4">
    <source>
        <dbReference type="Proteomes" id="UP001470230"/>
    </source>
</evidence>
<protein>
    <submittedName>
        <fullName evidence="3">Uncharacterized protein</fullName>
    </submittedName>
</protein>
<keyword evidence="4" id="KW-1185">Reference proteome</keyword>
<keyword evidence="1" id="KW-0677">Repeat</keyword>
<dbReference type="InterPro" id="IPR002110">
    <property type="entry name" value="Ankyrin_rpt"/>
</dbReference>
<comment type="caution">
    <text evidence="3">The sequence shown here is derived from an EMBL/GenBank/DDBJ whole genome shotgun (WGS) entry which is preliminary data.</text>
</comment>
<keyword evidence="2" id="KW-0040">ANK repeat</keyword>
<evidence type="ECO:0000256" key="2">
    <source>
        <dbReference type="ARBA" id="ARBA00023043"/>
    </source>
</evidence>
<dbReference type="PANTHER" id="PTHR24198:SF165">
    <property type="entry name" value="ANKYRIN REPEAT-CONTAINING PROTEIN-RELATED"/>
    <property type="match status" value="1"/>
</dbReference>
<dbReference type="EMBL" id="JAPFFF010000013">
    <property type="protein sequence ID" value="KAK8871467.1"/>
    <property type="molecule type" value="Genomic_DNA"/>
</dbReference>
<dbReference type="Gene3D" id="1.25.40.20">
    <property type="entry name" value="Ankyrin repeat-containing domain"/>
    <property type="match status" value="3"/>
</dbReference>
<gene>
    <name evidence="3" type="ORF">M9Y10_007196</name>
</gene>
<proteinExistence type="predicted"/>
<accession>A0ABR2J0N2</accession>
<name>A0ABR2J0N2_9EUKA</name>
<dbReference type="InterPro" id="IPR036770">
    <property type="entry name" value="Ankyrin_rpt-contain_sf"/>
</dbReference>